<keyword evidence="1" id="KW-1133">Transmembrane helix</keyword>
<dbReference type="AlphaFoldDB" id="A0A1H2TMU7"/>
<sequence>MPGKVTGRGKYWRVIVLATLVMMPVAASGAAVAQTADNSTATNATSQEGCQVDGPPPLENTRVYLEDRQVEQGDPGKISLQHELDTSYNCPVVVLATIYAPSGVEVSVSGGGTVEQFEGGAQALYTIDPTTGGTVGTSSIEVHYTGEVEDEMEVEIEGTAQLFPEGYRSQSEYHTDIGGMNQPIVILESTNPESNASQDQGVIDTVDDLTLSEKKIIFMIGMVFLFVLTSMIVTKL</sequence>
<organism evidence="2 3">
    <name type="scientific">Haloarcula vallismortis</name>
    <name type="common">Halobacterium vallismortis</name>
    <dbReference type="NCBI Taxonomy" id="28442"/>
    <lineage>
        <taxon>Archaea</taxon>
        <taxon>Methanobacteriati</taxon>
        <taxon>Methanobacteriota</taxon>
        <taxon>Stenosarchaea group</taxon>
        <taxon>Halobacteria</taxon>
        <taxon>Halobacteriales</taxon>
        <taxon>Haloarculaceae</taxon>
        <taxon>Haloarcula</taxon>
    </lineage>
</organism>
<accession>A0A1H2TMU7</accession>
<dbReference type="EMBL" id="FNOF01000003">
    <property type="protein sequence ID" value="SDW45128.1"/>
    <property type="molecule type" value="Genomic_DNA"/>
</dbReference>
<keyword evidence="1" id="KW-0472">Membrane</keyword>
<dbReference type="Proteomes" id="UP000182573">
    <property type="component" value="Unassembled WGS sequence"/>
</dbReference>
<protein>
    <submittedName>
        <fullName evidence="2">Uncharacterized protein</fullName>
    </submittedName>
</protein>
<gene>
    <name evidence="2" type="ORF">SAMN05443574_103304</name>
</gene>
<evidence type="ECO:0000256" key="1">
    <source>
        <dbReference type="SAM" id="Phobius"/>
    </source>
</evidence>
<evidence type="ECO:0000313" key="2">
    <source>
        <dbReference type="EMBL" id="SDW45128.1"/>
    </source>
</evidence>
<reference evidence="2 3" key="1">
    <citation type="submission" date="2016-10" db="EMBL/GenBank/DDBJ databases">
        <authorList>
            <person name="de Groot N.N."/>
        </authorList>
    </citation>
    <scope>NUCLEOTIDE SEQUENCE [LARGE SCALE GENOMIC DNA]</scope>
    <source>
        <strain evidence="2 3">DSM 3756</strain>
    </source>
</reference>
<name>A0A1H2TMU7_HALVA</name>
<evidence type="ECO:0000313" key="3">
    <source>
        <dbReference type="Proteomes" id="UP000182573"/>
    </source>
</evidence>
<keyword evidence="1" id="KW-0812">Transmembrane</keyword>
<proteinExistence type="predicted"/>
<dbReference type="STRING" id="28442.SAMN05443574_103304"/>
<feature type="transmembrane region" description="Helical" evidence="1">
    <location>
        <begin position="216"/>
        <end position="234"/>
    </location>
</feature>
<dbReference type="RefSeq" id="WP_074654869.1">
    <property type="nucleotide sequence ID" value="NZ_FNOF01000003.1"/>
</dbReference>